<accession>A0ABQ8SGP2</accession>
<sequence length="135" mass="15136">MASLCEGGSEILFSLKAVNIYLLTCKLHYGRRFCRNIGSITTQPCRASGIYHATCARSTNQTRVSYGYDVFYHCRYTINIAMSSFVHLLGRDSTSFGSHLSPSACLHTHVKTDSNATIGFRFFDKKLDDKSFLSE</sequence>
<name>A0ABQ8SGP2_PERAM</name>
<gene>
    <name evidence="1" type="ORF">ANN_15311</name>
</gene>
<reference evidence="1 2" key="1">
    <citation type="journal article" date="2022" name="Allergy">
        <title>Genome assembly and annotation of Periplaneta americana reveal a comprehensive cockroach allergen profile.</title>
        <authorList>
            <person name="Wang L."/>
            <person name="Xiong Q."/>
            <person name="Saelim N."/>
            <person name="Wang L."/>
            <person name="Nong W."/>
            <person name="Wan A.T."/>
            <person name="Shi M."/>
            <person name="Liu X."/>
            <person name="Cao Q."/>
            <person name="Hui J.H.L."/>
            <person name="Sookrung N."/>
            <person name="Leung T.F."/>
            <person name="Tungtrongchitr A."/>
            <person name="Tsui S.K.W."/>
        </authorList>
    </citation>
    <scope>NUCLEOTIDE SEQUENCE [LARGE SCALE GENOMIC DNA]</scope>
    <source>
        <strain evidence="1">PWHHKU_190912</strain>
    </source>
</reference>
<evidence type="ECO:0000313" key="1">
    <source>
        <dbReference type="EMBL" id="KAJ4433054.1"/>
    </source>
</evidence>
<evidence type="ECO:0000313" key="2">
    <source>
        <dbReference type="Proteomes" id="UP001148838"/>
    </source>
</evidence>
<protein>
    <submittedName>
        <fullName evidence="1">Uncharacterized protein</fullName>
    </submittedName>
</protein>
<dbReference type="EMBL" id="JAJSOF020000027">
    <property type="protein sequence ID" value="KAJ4433054.1"/>
    <property type="molecule type" value="Genomic_DNA"/>
</dbReference>
<proteinExistence type="predicted"/>
<organism evidence="1 2">
    <name type="scientific">Periplaneta americana</name>
    <name type="common">American cockroach</name>
    <name type="synonym">Blatta americana</name>
    <dbReference type="NCBI Taxonomy" id="6978"/>
    <lineage>
        <taxon>Eukaryota</taxon>
        <taxon>Metazoa</taxon>
        <taxon>Ecdysozoa</taxon>
        <taxon>Arthropoda</taxon>
        <taxon>Hexapoda</taxon>
        <taxon>Insecta</taxon>
        <taxon>Pterygota</taxon>
        <taxon>Neoptera</taxon>
        <taxon>Polyneoptera</taxon>
        <taxon>Dictyoptera</taxon>
        <taxon>Blattodea</taxon>
        <taxon>Blattoidea</taxon>
        <taxon>Blattidae</taxon>
        <taxon>Blattinae</taxon>
        <taxon>Periplaneta</taxon>
    </lineage>
</organism>
<comment type="caution">
    <text evidence="1">The sequence shown here is derived from an EMBL/GenBank/DDBJ whole genome shotgun (WGS) entry which is preliminary data.</text>
</comment>
<dbReference type="Proteomes" id="UP001148838">
    <property type="component" value="Unassembled WGS sequence"/>
</dbReference>
<keyword evidence="2" id="KW-1185">Reference proteome</keyword>